<keyword evidence="1" id="KW-0812">Transmembrane</keyword>
<feature type="transmembrane region" description="Helical" evidence="1">
    <location>
        <begin position="6"/>
        <end position="25"/>
    </location>
</feature>
<sequence>MGLTKIVVFLIITAITFWLFSYILIDSKKEPTSLDLQAWVGDTRKEGETALYRNLSTPFSTSLLNGLNLRVKDKPYQYRRGNFADVWQCCMDLYYDTDTKDINKKGENYITFEQQHQHGGQLKKSLETIDLDTMNVFKFFQSYFEGIKGDSNNQKKLVIGITIPVYKYYGFIVAVGSFISSLLLNMEEKRNILEIRFLSSPPRKDENIDVIFVDTWSNVGKMKQSLEWYKLLVVGDSCANDPESFSDKNIISIDDILQTQNSTRFKYVQPQNYKLHDDDVLFKYENNTVFTQMNLVSAISSYVVSFPQDHQLSSKDVVQFIFDEDNGNDLKHSFIQIWPKLLAVLMHGGSVIFTSTRFKIEPQTTLLVLGVESYKTKLLSLIDKMNIIQSLRFMWASNFFSEGVFSKSGSMLPKNGNFQLRCIYMAINVHNSDKCNDFDDTDFISSIKDGKVPVDKNQIHITSLDMTRIRALFGSRLVLETFVGTLILGPVFQSNYYDYRIFPPGVEDKLQFCGVITSSLEAKLIEFEGNDDDKSSEKLFKAEKRQGLLLVRGYTIGKPCSEVLLQRALKLSEKFDPSRDAWMPLVGVVGVWGKDQCFYEF</sequence>
<evidence type="ECO:0000313" key="3">
    <source>
        <dbReference type="Proteomes" id="UP000262825"/>
    </source>
</evidence>
<dbReference type="EMBL" id="UFAJ01000092">
    <property type="protein sequence ID" value="SSD59108.1"/>
    <property type="molecule type" value="Genomic_DNA"/>
</dbReference>
<name>A0A376B341_9ASCO</name>
<keyword evidence="3" id="KW-1185">Reference proteome</keyword>
<dbReference type="AlphaFoldDB" id="A0A376B341"/>
<evidence type="ECO:0000256" key="1">
    <source>
        <dbReference type="SAM" id="Phobius"/>
    </source>
</evidence>
<gene>
    <name evidence="2" type="ORF">SCODWIG_00869</name>
</gene>
<reference evidence="3" key="1">
    <citation type="submission" date="2018-06" db="EMBL/GenBank/DDBJ databases">
        <authorList>
            <person name="Guldener U."/>
        </authorList>
    </citation>
    <scope>NUCLEOTIDE SEQUENCE [LARGE SCALE GENOMIC DNA]</scope>
    <source>
        <strain evidence="3">UTAD17</strain>
    </source>
</reference>
<feature type="transmembrane region" description="Helical" evidence="1">
    <location>
        <begin position="165"/>
        <end position="184"/>
    </location>
</feature>
<keyword evidence="1" id="KW-0472">Membrane</keyword>
<accession>A0A376B341</accession>
<dbReference type="Proteomes" id="UP000262825">
    <property type="component" value="Unassembled WGS sequence"/>
</dbReference>
<organism evidence="2 3">
    <name type="scientific">Saccharomycodes ludwigii</name>
    <dbReference type="NCBI Taxonomy" id="36035"/>
    <lineage>
        <taxon>Eukaryota</taxon>
        <taxon>Fungi</taxon>
        <taxon>Dikarya</taxon>
        <taxon>Ascomycota</taxon>
        <taxon>Saccharomycotina</taxon>
        <taxon>Saccharomycetes</taxon>
        <taxon>Saccharomycodales</taxon>
        <taxon>Saccharomycodaceae</taxon>
        <taxon>Saccharomycodes</taxon>
    </lineage>
</organism>
<keyword evidence="1" id="KW-1133">Transmembrane helix</keyword>
<protein>
    <submittedName>
        <fullName evidence="2">Uncharacterized protein</fullName>
    </submittedName>
</protein>
<dbReference type="VEuPathDB" id="FungiDB:SCODWIG_00869"/>
<evidence type="ECO:0000313" key="2">
    <source>
        <dbReference type="EMBL" id="SSD59108.1"/>
    </source>
</evidence>
<proteinExistence type="predicted"/>